<dbReference type="Pfam" id="PF14129">
    <property type="entry name" value="DUF4296"/>
    <property type="match status" value="1"/>
</dbReference>
<sequence>MNYFSRNKNGLRCQMRRNFLPLSVLGLTMSSFFVACKPGLPDGVIPESEMEKILYDYHVAQAMAESRLDSVSYYRYLYVRSVFEKYGISESEFDSSMVWYSANATYLAEMYARINERYAAELEALGSGNNVDLYASLSATGDTANIWHDTDFCLLRPGGQNSHYSFTLETDTSFYPGDDILWQFKNFYVYQEGTREAYAALIVHYDNDSIASVYQYLSSNNTADLMIKTSGKERIRSLTGFVYLTSSENDESDVFRMLILNDFKLIRFHKQTEEILADSLKHTSDSLMQHQDSLDQDSLKTPTQKSGRGLQERKSPKELRDNQPVERKIHVVKEKPRPMYRYSR</sequence>
<accession>A0A9E2L600</accession>
<evidence type="ECO:0000313" key="4">
    <source>
        <dbReference type="Proteomes" id="UP000823865"/>
    </source>
</evidence>
<reference evidence="3" key="2">
    <citation type="submission" date="2021-04" db="EMBL/GenBank/DDBJ databases">
        <authorList>
            <person name="Gilroy R."/>
        </authorList>
    </citation>
    <scope>NUCLEOTIDE SEQUENCE</scope>
    <source>
        <strain evidence="3">G3-2149</strain>
    </source>
</reference>
<dbReference type="AlphaFoldDB" id="A0A9E2L600"/>
<dbReference type="InterPro" id="IPR025381">
    <property type="entry name" value="DUF4296"/>
</dbReference>
<evidence type="ECO:0000313" key="3">
    <source>
        <dbReference type="EMBL" id="MBU3853306.1"/>
    </source>
</evidence>
<comment type="caution">
    <text evidence="3">The sequence shown here is derived from an EMBL/GenBank/DDBJ whole genome shotgun (WGS) entry which is preliminary data.</text>
</comment>
<evidence type="ECO:0000256" key="1">
    <source>
        <dbReference type="SAM" id="MobiDB-lite"/>
    </source>
</evidence>
<proteinExistence type="predicted"/>
<feature type="region of interest" description="Disordered" evidence="1">
    <location>
        <begin position="291"/>
        <end position="344"/>
    </location>
</feature>
<name>A0A9E2L600_9BACT</name>
<gene>
    <name evidence="3" type="ORF">H9789_05720</name>
</gene>
<dbReference type="EMBL" id="JAHLFU010000118">
    <property type="protein sequence ID" value="MBU3853306.1"/>
    <property type="molecule type" value="Genomic_DNA"/>
</dbReference>
<feature type="domain" description="DUF4296" evidence="2">
    <location>
        <begin position="41"/>
        <end position="119"/>
    </location>
</feature>
<organism evidence="3 4">
    <name type="scientific">Candidatus Paraprevotella stercoravium</name>
    <dbReference type="NCBI Taxonomy" id="2838725"/>
    <lineage>
        <taxon>Bacteria</taxon>
        <taxon>Pseudomonadati</taxon>
        <taxon>Bacteroidota</taxon>
        <taxon>Bacteroidia</taxon>
        <taxon>Bacteroidales</taxon>
        <taxon>Prevotellaceae</taxon>
        <taxon>Paraprevotella</taxon>
    </lineage>
</organism>
<evidence type="ECO:0000259" key="2">
    <source>
        <dbReference type="Pfam" id="PF14129"/>
    </source>
</evidence>
<dbReference type="Proteomes" id="UP000823865">
    <property type="component" value="Unassembled WGS sequence"/>
</dbReference>
<protein>
    <submittedName>
        <fullName evidence="3">DUF4296 domain-containing protein</fullName>
    </submittedName>
</protein>
<reference evidence="3" key="1">
    <citation type="journal article" date="2021" name="PeerJ">
        <title>Extensive microbial diversity within the chicken gut microbiome revealed by metagenomics and culture.</title>
        <authorList>
            <person name="Gilroy R."/>
            <person name="Ravi A."/>
            <person name="Getino M."/>
            <person name="Pursley I."/>
            <person name="Horton D.L."/>
            <person name="Alikhan N.F."/>
            <person name="Baker D."/>
            <person name="Gharbi K."/>
            <person name="Hall N."/>
            <person name="Watson M."/>
            <person name="Adriaenssens E.M."/>
            <person name="Foster-Nyarko E."/>
            <person name="Jarju S."/>
            <person name="Secka A."/>
            <person name="Antonio M."/>
            <person name="Oren A."/>
            <person name="Chaudhuri R.R."/>
            <person name="La Ragione R."/>
            <person name="Hildebrand F."/>
            <person name="Pallen M.J."/>
        </authorList>
    </citation>
    <scope>NUCLEOTIDE SEQUENCE</scope>
    <source>
        <strain evidence="3">G3-2149</strain>
    </source>
</reference>
<feature type="compositionally biased region" description="Basic and acidic residues" evidence="1">
    <location>
        <begin position="310"/>
        <end position="337"/>
    </location>
</feature>